<feature type="transmembrane region" description="Helical" evidence="7">
    <location>
        <begin position="21"/>
        <end position="46"/>
    </location>
</feature>
<dbReference type="SUPFAM" id="SSF161111">
    <property type="entry name" value="Cation efflux protein transmembrane domain-like"/>
    <property type="match status" value="1"/>
</dbReference>
<dbReference type="InterPro" id="IPR058533">
    <property type="entry name" value="Cation_efflux_TM"/>
</dbReference>
<dbReference type="InterPro" id="IPR050291">
    <property type="entry name" value="CDF_Transporter"/>
</dbReference>
<evidence type="ECO:0000256" key="4">
    <source>
        <dbReference type="ARBA" id="ARBA00022692"/>
    </source>
</evidence>
<feature type="transmembrane region" description="Helical" evidence="7">
    <location>
        <begin position="89"/>
        <end position="108"/>
    </location>
</feature>
<comment type="caution">
    <text evidence="10">The sequence shown here is derived from an EMBL/GenBank/DDBJ whole genome shotgun (WGS) entry which is preliminary data.</text>
</comment>
<dbReference type="InterPro" id="IPR036837">
    <property type="entry name" value="Cation_efflux_CTD_sf"/>
</dbReference>
<evidence type="ECO:0000256" key="7">
    <source>
        <dbReference type="SAM" id="Phobius"/>
    </source>
</evidence>
<feature type="transmembrane region" description="Helical" evidence="7">
    <location>
        <begin position="52"/>
        <end position="69"/>
    </location>
</feature>
<evidence type="ECO:0000256" key="1">
    <source>
        <dbReference type="ARBA" id="ARBA00004141"/>
    </source>
</evidence>
<dbReference type="InterPro" id="IPR027469">
    <property type="entry name" value="Cation_efflux_TMD_sf"/>
</dbReference>
<evidence type="ECO:0000256" key="6">
    <source>
        <dbReference type="ARBA" id="ARBA00023136"/>
    </source>
</evidence>
<feature type="domain" description="Cation efflux protein cytoplasmic" evidence="9">
    <location>
        <begin position="224"/>
        <end position="300"/>
    </location>
</feature>
<evidence type="ECO:0000259" key="9">
    <source>
        <dbReference type="Pfam" id="PF16916"/>
    </source>
</evidence>
<organism evidence="10 11">
    <name type="scientific">Hominiventricola aquisgranensis</name>
    <dbReference type="NCBI Taxonomy" id="3133164"/>
    <lineage>
        <taxon>Bacteria</taxon>
        <taxon>Bacillati</taxon>
        <taxon>Bacillota</taxon>
        <taxon>Clostridia</taxon>
        <taxon>Lachnospirales</taxon>
        <taxon>Lachnospiraceae</taxon>
        <taxon>Hominiventricola</taxon>
    </lineage>
</organism>
<dbReference type="InterPro" id="IPR002524">
    <property type="entry name" value="Cation_efflux"/>
</dbReference>
<dbReference type="PANTHER" id="PTHR43840">
    <property type="entry name" value="MITOCHONDRIAL METAL TRANSPORTER 1-RELATED"/>
    <property type="match status" value="1"/>
</dbReference>
<dbReference type="Pfam" id="PF16916">
    <property type="entry name" value="ZT_dimer"/>
    <property type="match status" value="1"/>
</dbReference>
<sequence>MEHTENKKQESMDNNQIAMKVSAVSIAINLILSVLKLIAGIVAHSGAMVSDAIHSASDVGSTLIVIVGVRLSGKQSDQEHPYGHERMECVSSIILSGLLLATGIGIGISGLENIVKSTSGKAIEIPGMLALIAAVVSIVVKEWMFWYTRGAAKKINSGALMADAWHHRSDAMSSVGAFVGIFGARMGYPILDPIASVVICLLIGKASIDIFRDAVDKMVDRSCDRQTEESIRRTVLSVEGVKRVDLLQTRLFGSKIYVDLEIAADGTQTLDEAHQIAEHVHHAIEHTFPDVKHCMVHVNPAE</sequence>
<keyword evidence="5 7" id="KW-1133">Transmembrane helix</keyword>
<evidence type="ECO:0000259" key="8">
    <source>
        <dbReference type="Pfam" id="PF01545"/>
    </source>
</evidence>
<feature type="transmembrane region" description="Helical" evidence="7">
    <location>
        <begin position="128"/>
        <end position="148"/>
    </location>
</feature>
<proteinExistence type="inferred from homology"/>
<keyword evidence="3" id="KW-0813">Transport</keyword>
<dbReference type="SUPFAM" id="SSF160240">
    <property type="entry name" value="Cation efflux protein cytoplasmic domain-like"/>
    <property type="match status" value="1"/>
</dbReference>
<keyword evidence="6 7" id="KW-0472">Membrane</keyword>
<dbReference type="NCBIfam" id="TIGR01297">
    <property type="entry name" value="CDF"/>
    <property type="match status" value="1"/>
</dbReference>
<gene>
    <name evidence="10" type="ORF">WMO62_12755</name>
</gene>
<keyword evidence="4 7" id="KW-0812">Transmembrane</keyword>
<dbReference type="InterPro" id="IPR027470">
    <property type="entry name" value="Cation_efflux_CTD"/>
</dbReference>
<dbReference type="RefSeq" id="WP_117499652.1">
    <property type="nucleotide sequence ID" value="NZ_JBBMFC010000025.1"/>
</dbReference>
<comment type="similarity">
    <text evidence="2">Belongs to the cation diffusion facilitator (CDF) transporter (TC 2.A.4) family.</text>
</comment>
<evidence type="ECO:0000313" key="10">
    <source>
        <dbReference type="EMBL" id="MEQ2579680.1"/>
    </source>
</evidence>
<dbReference type="Proteomes" id="UP001470288">
    <property type="component" value="Unassembled WGS sequence"/>
</dbReference>
<dbReference type="PANTHER" id="PTHR43840:SF15">
    <property type="entry name" value="MITOCHONDRIAL METAL TRANSPORTER 1-RELATED"/>
    <property type="match status" value="1"/>
</dbReference>
<evidence type="ECO:0000256" key="5">
    <source>
        <dbReference type="ARBA" id="ARBA00022989"/>
    </source>
</evidence>
<dbReference type="Gene3D" id="1.20.1510.10">
    <property type="entry name" value="Cation efflux protein transmembrane domain"/>
    <property type="match status" value="1"/>
</dbReference>
<name>A0ABV1I4E6_9FIRM</name>
<comment type="subcellular location">
    <subcellularLocation>
        <location evidence="1">Membrane</location>
        <topology evidence="1">Multi-pass membrane protein</topology>
    </subcellularLocation>
</comment>
<feature type="domain" description="Cation efflux protein transmembrane" evidence="8">
    <location>
        <begin position="23"/>
        <end position="217"/>
    </location>
</feature>
<protein>
    <submittedName>
        <fullName evidence="10">Cation diffusion facilitator family transporter</fullName>
    </submittedName>
</protein>
<dbReference type="EMBL" id="JBBMFC010000025">
    <property type="protein sequence ID" value="MEQ2579680.1"/>
    <property type="molecule type" value="Genomic_DNA"/>
</dbReference>
<accession>A0ABV1I4E6</accession>
<dbReference type="Pfam" id="PF01545">
    <property type="entry name" value="Cation_efflux"/>
    <property type="match status" value="1"/>
</dbReference>
<evidence type="ECO:0000256" key="3">
    <source>
        <dbReference type="ARBA" id="ARBA00022448"/>
    </source>
</evidence>
<evidence type="ECO:0000256" key="2">
    <source>
        <dbReference type="ARBA" id="ARBA00008114"/>
    </source>
</evidence>
<reference evidence="10 11" key="1">
    <citation type="submission" date="2024-03" db="EMBL/GenBank/DDBJ databases">
        <title>Human intestinal bacterial collection.</title>
        <authorList>
            <person name="Pauvert C."/>
            <person name="Hitch T.C.A."/>
            <person name="Clavel T."/>
        </authorList>
    </citation>
    <scope>NUCLEOTIDE SEQUENCE [LARGE SCALE GENOMIC DNA]</scope>
    <source>
        <strain evidence="10 11">CLA-AA-H78B</strain>
    </source>
</reference>
<keyword evidence="11" id="KW-1185">Reference proteome</keyword>
<evidence type="ECO:0000313" key="11">
    <source>
        <dbReference type="Proteomes" id="UP001470288"/>
    </source>
</evidence>
<dbReference type="Gene3D" id="3.30.70.1350">
    <property type="entry name" value="Cation efflux protein, cytoplasmic domain"/>
    <property type="match status" value="1"/>
</dbReference>